<keyword evidence="9" id="KW-0234">DNA repair</keyword>
<evidence type="ECO:0000256" key="5">
    <source>
        <dbReference type="ARBA" id="ARBA00022763"/>
    </source>
</evidence>
<dbReference type="PATRIC" id="fig|43687.5.peg.1713"/>
<evidence type="ECO:0000256" key="10">
    <source>
        <dbReference type="ARBA" id="ARBA00023295"/>
    </source>
</evidence>
<dbReference type="GO" id="GO:0140097">
    <property type="term" value="F:catalytic activity, acting on DNA"/>
    <property type="evidence" value="ECO:0007669"/>
    <property type="project" value="UniProtKB-ARBA"/>
</dbReference>
<evidence type="ECO:0000313" key="13">
    <source>
        <dbReference type="EMBL" id="AKV76817.1"/>
    </source>
</evidence>
<dbReference type="PROSITE" id="PS00764">
    <property type="entry name" value="ENDONUCLEASE_III_1"/>
    <property type="match status" value="1"/>
</dbReference>
<protein>
    <submittedName>
        <fullName evidence="13">DNA endonuclease III</fullName>
    </submittedName>
</protein>
<evidence type="ECO:0000313" key="15">
    <source>
        <dbReference type="EMBL" id="AKV81313.1"/>
    </source>
</evidence>
<keyword evidence="3" id="KW-0004">4Fe-4S</keyword>
<evidence type="ECO:0000313" key="18">
    <source>
        <dbReference type="Proteomes" id="UP000061362"/>
    </source>
</evidence>
<dbReference type="EMBL" id="CP012175">
    <property type="protein sequence ID" value="AKV81313.1"/>
    <property type="molecule type" value="Genomic_DNA"/>
</dbReference>
<dbReference type="Gene3D" id="1.10.340.30">
    <property type="entry name" value="Hypothetical protein, domain 2"/>
    <property type="match status" value="1"/>
</dbReference>
<comment type="similarity">
    <text evidence="2">Belongs to the Nth/MutY family.</text>
</comment>
<dbReference type="EMBL" id="CP012174">
    <property type="protein sequence ID" value="AKV79068.1"/>
    <property type="molecule type" value="Genomic_DNA"/>
</dbReference>
<keyword evidence="7" id="KW-0408">Iron</keyword>
<sequence length="223" mass="25773">MILNELVKLFEGNKEVIRHTGWVITDPKSYEWWDGFDSADKIVISAFLVQLTKWESVKRVIGTLEEHGLAKVDSIAELDLPTLESYFRPINFYRTKARRVLNFAKFVKEMGGLNKVLLLERRPLLLTQEGVGEETADSILLFAGHQPVFPNTEYSRRVLGRVTGQEMKKRDLPNFVYHNVQQDLYLYKILHAGLGAVGKAFCLLTKPKCDRCFLKQVCEYNYR</sequence>
<keyword evidence="6" id="KW-0378">Hydrolase</keyword>
<dbReference type="Proteomes" id="UP000062475">
    <property type="component" value="Chromosome"/>
</dbReference>
<comment type="cofactor">
    <cofactor evidence="1">
        <name>[4Fe-4S] cluster</name>
        <dbReference type="ChEBI" id="CHEBI:49883"/>
    </cofactor>
</comment>
<dbReference type="InterPro" id="IPR004035">
    <property type="entry name" value="Endouclease-III_FeS-bd_BS"/>
</dbReference>
<dbReference type="SMART" id="SM00478">
    <property type="entry name" value="ENDO3c"/>
    <property type="match status" value="1"/>
</dbReference>
<dbReference type="InterPro" id="IPR003265">
    <property type="entry name" value="HhH-GPD_domain"/>
</dbReference>
<dbReference type="GO" id="GO:0016798">
    <property type="term" value="F:hydrolase activity, acting on glycosyl bonds"/>
    <property type="evidence" value="ECO:0007669"/>
    <property type="project" value="UniProtKB-KW"/>
</dbReference>
<evidence type="ECO:0000256" key="1">
    <source>
        <dbReference type="ARBA" id="ARBA00001966"/>
    </source>
</evidence>
<proteinExistence type="inferred from homology"/>
<dbReference type="EMBL" id="CP012173">
    <property type="protein sequence ID" value="AKV76817.1"/>
    <property type="molecule type" value="Genomic_DNA"/>
</dbReference>
<accession>A0A0K1SPT0</accession>
<dbReference type="Proteomes" id="UP000062398">
    <property type="component" value="Chromosome"/>
</dbReference>
<reference evidence="16 17" key="2">
    <citation type="submission" date="2015-07" db="EMBL/GenBank/DDBJ databases">
        <title>Physiological, transcriptional responses and genome re-sequencing of acid resistant extremely thermoacidophilic Metallosphaera sedula SARC-M1.</title>
        <authorList>
            <person name="Ai C."/>
            <person name="McCarthy S."/>
            <person name="Eckrich V."/>
            <person name="Rudrappa D."/>
            <person name="Qiu G."/>
            <person name="Blum P."/>
        </authorList>
    </citation>
    <scope>NUCLEOTIDE SEQUENCE [LARGE SCALE GENOMIC DNA]</scope>
    <source>
        <strain evidence="16 17">SARC-M1</strain>
    </source>
</reference>
<evidence type="ECO:0000313" key="20">
    <source>
        <dbReference type="Proteomes" id="UP000062475"/>
    </source>
</evidence>
<evidence type="ECO:0000256" key="6">
    <source>
        <dbReference type="ARBA" id="ARBA00022801"/>
    </source>
</evidence>
<evidence type="ECO:0000256" key="4">
    <source>
        <dbReference type="ARBA" id="ARBA00022723"/>
    </source>
</evidence>
<keyword evidence="5" id="KW-0227">DNA damage</keyword>
<evidence type="ECO:0000313" key="21">
    <source>
        <dbReference type="Proteomes" id="UP000068832"/>
    </source>
</evidence>
<keyword evidence="8" id="KW-0411">Iron-sulfur</keyword>
<evidence type="ECO:0000259" key="11">
    <source>
        <dbReference type="SMART" id="SM00478"/>
    </source>
</evidence>
<dbReference type="Pfam" id="PF00730">
    <property type="entry name" value="HhH-GPD"/>
    <property type="match status" value="1"/>
</dbReference>
<dbReference type="GO" id="GO:0006284">
    <property type="term" value="P:base-excision repair"/>
    <property type="evidence" value="ECO:0007669"/>
    <property type="project" value="InterPro"/>
</dbReference>
<keyword evidence="4" id="KW-0479">Metal-binding</keyword>
<gene>
    <name evidence="12" type="ORF">MsedA_1605</name>
    <name evidence="13" type="ORF">MsedB_1607</name>
    <name evidence="14" type="ORF">MsedC_1605</name>
    <name evidence="15" type="ORF">MsedD_1606</name>
    <name evidence="16" type="ORF">MsedE_1609</name>
</gene>
<dbReference type="GO" id="GO:0051539">
    <property type="term" value="F:4 iron, 4 sulfur cluster binding"/>
    <property type="evidence" value="ECO:0007669"/>
    <property type="project" value="UniProtKB-KW"/>
</dbReference>
<dbReference type="EMBL" id="CP012172">
    <property type="protein sequence ID" value="AKV74578.1"/>
    <property type="molecule type" value="Genomic_DNA"/>
</dbReference>
<keyword evidence="10" id="KW-0326">Glycosidase</keyword>
<dbReference type="GO" id="GO:0004519">
    <property type="term" value="F:endonuclease activity"/>
    <property type="evidence" value="ECO:0007669"/>
    <property type="project" value="UniProtKB-KW"/>
</dbReference>
<dbReference type="SUPFAM" id="SSF48150">
    <property type="entry name" value="DNA-glycosylase"/>
    <property type="match status" value="1"/>
</dbReference>
<evidence type="ECO:0000313" key="16">
    <source>
        <dbReference type="EMBL" id="AKV83548.1"/>
    </source>
</evidence>
<dbReference type="Proteomes" id="UP000068832">
    <property type="component" value="Chromosome"/>
</dbReference>
<feature type="domain" description="HhH-GPD" evidence="11">
    <location>
        <begin position="48"/>
        <end position="194"/>
    </location>
</feature>
<evidence type="ECO:0000256" key="7">
    <source>
        <dbReference type="ARBA" id="ARBA00023004"/>
    </source>
</evidence>
<dbReference type="InterPro" id="IPR003651">
    <property type="entry name" value="Endonuclease3_FeS-loop_motif"/>
</dbReference>
<evidence type="ECO:0000256" key="3">
    <source>
        <dbReference type="ARBA" id="ARBA00022485"/>
    </source>
</evidence>
<keyword evidence="13" id="KW-0255">Endonuclease</keyword>
<dbReference type="Proteomes" id="UP000061362">
    <property type="component" value="Chromosome"/>
</dbReference>
<name>A0A0K1SPT0_9CREN</name>
<evidence type="ECO:0000313" key="19">
    <source>
        <dbReference type="Proteomes" id="UP000062398"/>
    </source>
</evidence>
<evidence type="ECO:0000313" key="17">
    <source>
        <dbReference type="Proteomes" id="UP000056255"/>
    </source>
</evidence>
<evidence type="ECO:0000256" key="9">
    <source>
        <dbReference type="ARBA" id="ARBA00023204"/>
    </source>
</evidence>
<dbReference type="GO" id="GO:0046872">
    <property type="term" value="F:metal ion binding"/>
    <property type="evidence" value="ECO:0007669"/>
    <property type="project" value="UniProtKB-KW"/>
</dbReference>
<dbReference type="AlphaFoldDB" id="A0A0K1SPT0"/>
<dbReference type="CDD" id="cd00056">
    <property type="entry name" value="ENDO3c"/>
    <property type="match status" value="1"/>
</dbReference>
<dbReference type="PIRSF" id="PIRSF001435">
    <property type="entry name" value="Nth"/>
    <property type="match status" value="1"/>
</dbReference>
<reference evidence="18 19" key="1">
    <citation type="journal article" date="2015" name="Genome Announc.">
        <title>Complete Genome Sequences of Evolved Arsenate-Resistant Metallosphaera sedula Strains.</title>
        <authorList>
            <person name="Ai C."/>
            <person name="McCarthy S."/>
            <person name="Schackwitz W."/>
            <person name="Martin J."/>
            <person name="Lipzen A."/>
            <person name="Blum P."/>
        </authorList>
    </citation>
    <scope>NUCLEOTIDE SEQUENCE [LARGE SCALE GENOMIC DNA]</scope>
    <source>
        <strain evidence="14 19">ARS120-1</strain>
        <strain evidence="15 18">ARS120-2</strain>
        <strain evidence="12 21">ARS50-1</strain>
        <strain evidence="13 20">ARS50-2</strain>
    </source>
</reference>
<evidence type="ECO:0000313" key="12">
    <source>
        <dbReference type="EMBL" id="AKV74578.1"/>
    </source>
</evidence>
<evidence type="ECO:0000256" key="8">
    <source>
        <dbReference type="ARBA" id="ARBA00023014"/>
    </source>
</evidence>
<organism evidence="13 20">
    <name type="scientific">Metallosphaera sedula</name>
    <dbReference type="NCBI Taxonomy" id="43687"/>
    <lineage>
        <taxon>Archaea</taxon>
        <taxon>Thermoproteota</taxon>
        <taxon>Thermoprotei</taxon>
        <taxon>Sulfolobales</taxon>
        <taxon>Sulfolobaceae</taxon>
        <taxon>Metallosphaera</taxon>
    </lineage>
</organism>
<dbReference type="PANTHER" id="PTHR10359">
    <property type="entry name" value="A/G-SPECIFIC ADENINE GLYCOSYLASE/ENDONUCLEASE III"/>
    <property type="match status" value="1"/>
</dbReference>
<dbReference type="Gene3D" id="1.10.1670.10">
    <property type="entry name" value="Helix-hairpin-Helix base-excision DNA repair enzymes (C-terminal)"/>
    <property type="match status" value="1"/>
</dbReference>
<dbReference type="SMART" id="SM00525">
    <property type="entry name" value="FES"/>
    <property type="match status" value="1"/>
</dbReference>
<dbReference type="InterPro" id="IPR023170">
    <property type="entry name" value="HhH_base_excis_C"/>
</dbReference>
<dbReference type="PANTHER" id="PTHR10359:SF19">
    <property type="entry name" value="DNA REPAIR GLYCOSYLASE MJ1434-RELATED"/>
    <property type="match status" value="1"/>
</dbReference>
<dbReference type="EMBL" id="CP012176">
    <property type="protein sequence ID" value="AKV83548.1"/>
    <property type="molecule type" value="Genomic_DNA"/>
</dbReference>
<dbReference type="Proteomes" id="UP000056255">
    <property type="component" value="Chromosome"/>
</dbReference>
<evidence type="ECO:0000313" key="14">
    <source>
        <dbReference type="EMBL" id="AKV79068.1"/>
    </source>
</evidence>
<dbReference type="InterPro" id="IPR011257">
    <property type="entry name" value="DNA_glycosylase"/>
</dbReference>
<keyword evidence="13" id="KW-0540">Nuclease</keyword>
<evidence type="ECO:0000256" key="2">
    <source>
        <dbReference type="ARBA" id="ARBA00008343"/>
    </source>
</evidence>